<reference evidence="3" key="1">
    <citation type="submission" date="2020-06" db="EMBL/GenBank/DDBJ databases">
        <title>Draft genome of Bugula neritina, a colonial animal packing powerful symbionts and potential medicines.</title>
        <authorList>
            <person name="Rayko M."/>
        </authorList>
    </citation>
    <scope>NUCLEOTIDE SEQUENCE [LARGE SCALE GENOMIC DNA]</scope>
    <source>
        <strain evidence="3">Kwan_BN1</strain>
    </source>
</reference>
<keyword evidence="4" id="KW-1185">Reference proteome</keyword>
<dbReference type="InterPro" id="IPR025574">
    <property type="entry name" value="Nucleoporin_FG_rpt"/>
</dbReference>
<feature type="compositionally biased region" description="Basic and acidic residues" evidence="1">
    <location>
        <begin position="622"/>
        <end position="644"/>
    </location>
</feature>
<comment type="caution">
    <text evidence="3">The sequence shown here is derived from an EMBL/GenBank/DDBJ whole genome shotgun (WGS) entry which is preliminary data.</text>
</comment>
<dbReference type="Pfam" id="PF12894">
    <property type="entry name" value="ANAPC4_WD40"/>
    <property type="match status" value="1"/>
</dbReference>
<feature type="compositionally biased region" description="Low complexity" evidence="1">
    <location>
        <begin position="1037"/>
        <end position="1074"/>
    </location>
</feature>
<dbReference type="EMBL" id="VXIV02002081">
    <property type="protein sequence ID" value="KAF6027501.1"/>
    <property type="molecule type" value="Genomic_DNA"/>
</dbReference>
<feature type="region of interest" description="Disordered" evidence="1">
    <location>
        <begin position="912"/>
        <end position="982"/>
    </location>
</feature>
<feature type="region of interest" description="Disordered" evidence="1">
    <location>
        <begin position="997"/>
        <end position="1119"/>
    </location>
</feature>
<evidence type="ECO:0000256" key="1">
    <source>
        <dbReference type="SAM" id="MobiDB-lite"/>
    </source>
</evidence>
<dbReference type="GO" id="GO:0005643">
    <property type="term" value="C:nuclear pore"/>
    <property type="evidence" value="ECO:0007669"/>
    <property type="project" value="UniProtKB-ARBA"/>
</dbReference>
<name>A0A7J7JP98_BUGNE</name>
<evidence type="ECO:0000313" key="3">
    <source>
        <dbReference type="EMBL" id="KAF6027501.1"/>
    </source>
</evidence>
<proteinExistence type="predicted"/>
<feature type="region of interest" description="Disordered" evidence="1">
    <location>
        <begin position="527"/>
        <end position="644"/>
    </location>
</feature>
<dbReference type="InterPro" id="IPR015943">
    <property type="entry name" value="WD40/YVTN_repeat-like_dom_sf"/>
</dbReference>
<sequence length="1702" mass="178818">MAAAVQITSASPPPDKELTKEEFSFQILSTVKVTESSLPAKHAQRYNVVSANNKYGLIAVGCSSSVKIYKLSDLLAPGGSSGPQEVTTIQTLAEPQHVSFNSDGSLIAVYTESSSGKAVHIYNILMDQAPISINSASPDASLMDLAWNPAAADFLSIIFSDMKVRLVKVTSKSVSLSQVTLSQPATCMCWSPKGKQLAIGCLNGSIIRVDQSGKSTFVVPPSPQHPDLAVCGLFWQSTYTYFAAYTHKSAINSSTPQDINFMTVRHGKDKPIVYSDFLDVWSCSSTFRIHMMLTAMLAPWDMALLMCSNAVDSALLTHDKASDQWQVALLDDTARVSVPLVGEDFTEHFPLGLAASFNSTQPVQINEVTTHPPSPIICMLSTDGTLSLYHTINRLPDTDHSLVKAPEPVTLPLKVIRQPGVPMTFGQPSQPAGPAAVTTAAAPAPAPAANQPSSLFGAKPAGGLFGIKPPGYSAEKQPNAPFGQQSNSLFGQKSVFGAQPSGVFGGKASLSSPGGFGALASVAPPAYEKVSSQPPSQPQMSQPPSQPQMSQPPSQPQMSQPVQQTLQPSQEQQPSTLPRQQAPGTQQSPQTNSPQKKSPVKAASQRSTQATDDGERQVQAQRAREKEERLLREETARQKEAERLENERIRKEKRQAELELQQQTEVVFNEAIEHETIRFNKELDKLKNQLARPVEEVITRSDDMEMSSSIEDIKEFCSEVKENVETINSEIHSLKLKLLDSLAHMNQVQMLFTRSQDDKYKDLVNSRPLDPKLNSVKQSIEKRFNHLKQEVVATDNHLDELWSAVHQTNSRGRATTNALQADIIYKTLATIERIIAAKRMEVDGLAQRMGLLNIRKQPLQQRQQVSADISRLSSPEIPHELENVGRPKMSSRKVALLREFLSSRTHVPVIKSAPANLKPTSLQKAQADKKLNQPPVSLPSTKSSTQTSTPLSTSKLNHAPNSQVRMDLPRPVTQNQPSGLTHPVASRVEVNPRALFSQTSQPTGDGAPVFSSKSAFNVPKEQPPQAGSQSFNPAAVKSSTPFSSSPFQFTKTSPTKGSSTNSSFSDNISSSSSGKVTVKRGAGDSSQGAAPTSGKPSPGGGARPPVQTVTSPKTGLFAGKSAGNVMLTKQDQSLGTSANATPLLSSALSSPASLFSFNKPPPKTSPLTQATAFNSAPAGDAITVTPKPKLPSDQNKPIIPKPSSTGESVPNTSADSVPKTLFGSLAATSSALGSKPAFGTGFANAEPNANQGSHTTGSLFAGKSLFGNQPSNVSAFATQSVAVTSSSSSASVTTSAKKILFPSQAAVTSTPSTSTAFGSGVASAFTSSPFAVSSTTTAKSVPNTTALLPSPNTVSAPLSTTVSSLPTATPSSSSTAHYLLAQLLPPLLALHYLVVPVLPPLLALHYLVVPVLPPLLALHYLVVPVLPPLLALHYLVVPVLPPLLALHYLVVPVLPTTTGSSLFGGSGTTTTTGSSLFGGSGTTTTTGSSLFGGSGTTTTNGSSLFGGSGTTTTTGSSLFGGSTATATTGSSILGGTTATTTGSSILGGSTATTTTSSSIFGGSIAATTTGSLILGGSTATTTTGSSLFGGSTATTTTGSSIFGGSAATTTTGSSIFGGSTVTTTTGSSIFGGSTATTTTGSSIFVLQYLVDQLQPPLLALQYLVVPLPPPQLVLQYLVDQLQPPLLALQYLLHYHYWLFNIW</sequence>
<gene>
    <name evidence="3" type="ORF">EB796_014199</name>
</gene>
<feature type="compositionally biased region" description="Polar residues" evidence="1">
    <location>
        <begin position="582"/>
        <end position="596"/>
    </location>
</feature>
<dbReference type="Pfam" id="PF13634">
    <property type="entry name" value="Nucleoporin_FG"/>
    <property type="match status" value="2"/>
</dbReference>
<accession>A0A7J7JP98</accession>
<evidence type="ECO:0000259" key="2">
    <source>
        <dbReference type="Pfam" id="PF12894"/>
    </source>
</evidence>
<dbReference type="SUPFAM" id="SSF117289">
    <property type="entry name" value="Nucleoporin domain"/>
    <property type="match status" value="1"/>
</dbReference>
<evidence type="ECO:0000313" key="4">
    <source>
        <dbReference type="Proteomes" id="UP000593567"/>
    </source>
</evidence>
<dbReference type="OrthoDB" id="248320at2759"/>
<feature type="compositionally biased region" description="Polar residues" evidence="1">
    <location>
        <begin position="1202"/>
        <end position="1215"/>
    </location>
</feature>
<dbReference type="Gene3D" id="2.130.10.10">
    <property type="entry name" value="YVTN repeat-like/Quinoprotein amine dehydrogenase"/>
    <property type="match status" value="1"/>
</dbReference>
<feature type="region of interest" description="Disordered" evidence="1">
    <location>
        <begin position="467"/>
        <end position="486"/>
    </location>
</feature>
<dbReference type="InterPro" id="IPR024977">
    <property type="entry name" value="Apc4-like_WD40_dom"/>
</dbReference>
<dbReference type="Proteomes" id="UP000593567">
    <property type="component" value="Unassembled WGS sequence"/>
</dbReference>
<feature type="domain" description="Anaphase-promoting complex subunit 4-like WD40" evidence="2">
    <location>
        <begin position="146"/>
        <end position="215"/>
    </location>
</feature>
<organism evidence="3 4">
    <name type="scientific">Bugula neritina</name>
    <name type="common">Brown bryozoan</name>
    <name type="synonym">Sertularia neritina</name>
    <dbReference type="NCBI Taxonomy" id="10212"/>
    <lineage>
        <taxon>Eukaryota</taxon>
        <taxon>Metazoa</taxon>
        <taxon>Spiralia</taxon>
        <taxon>Lophotrochozoa</taxon>
        <taxon>Bryozoa</taxon>
        <taxon>Gymnolaemata</taxon>
        <taxon>Cheilostomatida</taxon>
        <taxon>Flustrina</taxon>
        <taxon>Buguloidea</taxon>
        <taxon>Bugulidae</taxon>
        <taxon>Bugula</taxon>
    </lineage>
</organism>
<feature type="compositionally biased region" description="Low complexity" evidence="1">
    <location>
        <begin position="530"/>
        <end position="578"/>
    </location>
</feature>
<protein>
    <submittedName>
        <fullName evidence="3">NUP214</fullName>
    </submittedName>
</protein>
<feature type="compositionally biased region" description="Low complexity" evidence="1">
    <location>
        <begin position="938"/>
        <end position="956"/>
    </location>
</feature>
<feature type="region of interest" description="Disordered" evidence="1">
    <location>
        <begin position="1178"/>
        <end position="1215"/>
    </location>
</feature>